<gene>
    <name evidence="7" type="primary">LOC103507222</name>
</gene>
<dbReference type="Gene3D" id="1.20.1080.10">
    <property type="entry name" value="Glycerol uptake facilitator protein"/>
    <property type="match status" value="1"/>
</dbReference>
<evidence type="ECO:0000256" key="4">
    <source>
        <dbReference type="ARBA" id="ARBA00023136"/>
    </source>
</evidence>
<organism evidence="6 7">
    <name type="scientific">Diaphorina citri</name>
    <name type="common">Asian citrus psyllid</name>
    <dbReference type="NCBI Taxonomy" id="121845"/>
    <lineage>
        <taxon>Eukaryota</taxon>
        <taxon>Metazoa</taxon>
        <taxon>Ecdysozoa</taxon>
        <taxon>Arthropoda</taxon>
        <taxon>Hexapoda</taxon>
        <taxon>Insecta</taxon>
        <taxon>Pterygota</taxon>
        <taxon>Neoptera</taxon>
        <taxon>Paraneoptera</taxon>
        <taxon>Hemiptera</taxon>
        <taxon>Sternorrhyncha</taxon>
        <taxon>Psylloidea</taxon>
        <taxon>Psyllidae</taxon>
        <taxon>Diaphorininae</taxon>
        <taxon>Diaphorina</taxon>
    </lineage>
</organism>
<evidence type="ECO:0000313" key="6">
    <source>
        <dbReference type="Proteomes" id="UP000079169"/>
    </source>
</evidence>
<keyword evidence="4 5" id="KW-0472">Membrane</keyword>
<keyword evidence="6" id="KW-1185">Reference proteome</keyword>
<dbReference type="AlphaFoldDB" id="A0A1S4E937"/>
<evidence type="ECO:0000313" key="7">
    <source>
        <dbReference type="RefSeq" id="XP_017298715.1"/>
    </source>
</evidence>
<dbReference type="Proteomes" id="UP000079169">
    <property type="component" value="Unplaced"/>
</dbReference>
<keyword evidence="3 5" id="KW-1133">Transmembrane helix</keyword>
<dbReference type="InterPro" id="IPR023271">
    <property type="entry name" value="Aquaporin-like"/>
</dbReference>
<comment type="subcellular location">
    <subcellularLocation>
        <location evidence="1">Membrane</location>
        <topology evidence="1">Multi-pass membrane protein</topology>
    </subcellularLocation>
</comment>
<evidence type="ECO:0000256" key="1">
    <source>
        <dbReference type="ARBA" id="ARBA00004141"/>
    </source>
</evidence>
<dbReference type="PaxDb" id="121845-A0A1S4E937"/>
<evidence type="ECO:0000256" key="2">
    <source>
        <dbReference type="ARBA" id="ARBA00022692"/>
    </source>
</evidence>
<proteinExistence type="predicted"/>
<sequence>MPEGNIKINLGVNELQDSKSGLGKALLAELVGNLLLNFFGCLSCVSLLEQPAGTPPNIVLIAFTFGLVIFTSVQVSLQLLLNSLGGGSKFYMEA</sequence>
<reference evidence="7" key="1">
    <citation type="submission" date="2025-08" db="UniProtKB">
        <authorList>
            <consortium name="RefSeq"/>
        </authorList>
    </citation>
    <scope>IDENTIFICATION</scope>
</reference>
<name>A0A1S4E937_DIACI</name>
<accession>A0A1S4E937</accession>
<evidence type="ECO:0000256" key="3">
    <source>
        <dbReference type="ARBA" id="ARBA00022989"/>
    </source>
</evidence>
<feature type="transmembrane region" description="Helical" evidence="5">
    <location>
        <begin position="26"/>
        <end position="48"/>
    </location>
</feature>
<dbReference type="GO" id="GO:0016020">
    <property type="term" value="C:membrane"/>
    <property type="evidence" value="ECO:0007669"/>
    <property type="project" value="UniProtKB-SubCell"/>
</dbReference>
<dbReference type="KEGG" id="dci:103507222"/>
<evidence type="ECO:0000256" key="5">
    <source>
        <dbReference type="SAM" id="Phobius"/>
    </source>
</evidence>
<feature type="transmembrane region" description="Helical" evidence="5">
    <location>
        <begin position="60"/>
        <end position="81"/>
    </location>
</feature>
<dbReference type="RefSeq" id="XP_017298715.1">
    <property type="nucleotide sequence ID" value="XM_017443226.2"/>
</dbReference>
<dbReference type="GeneID" id="103507222"/>
<keyword evidence="2 5" id="KW-0812">Transmembrane</keyword>
<dbReference type="SUPFAM" id="SSF81338">
    <property type="entry name" value="Aquaporin-like"/>
    <property type="match status" value="1"/>
</dbReference>
<dbReference type="STRING" id="121845.A0A1S4E937"/>
<protein>
    <submittedName>
        <fullName evidence="7">Uncharacterized protein LOC103507222</fullName>
    </submittedName>
</protein>